<evidence type="ECO:0000313" key="4">
    <source>
        <dbReference type="Proteomes" id="UP000249254"/>
    </source>
</evidence>
<dbReference type="InterPro" id="IPR037682">
    <property type="entry name" value="TonB_C"/>
</dbReference>
<name>A0A328AI87_9CAUL</name>
<dbReference type="Proteomes" id="UP000249254">
    <property type="component" value="Unassembled WGS sequence"/>
</dbReference>
<feature type="chain" id="PRO_5016438396" description="TonB C-terminal domain-containing protein" evidence="1">
    <location>
        <begin position="21"/>
        <end position="223"/>
    </location>
</feature>
<dbReference type="Pfam" id="PF03544">
    <property type="entry name" value="TonB_C"/>
    <property type="match status" value="1"/>
</dbReference>
<keyword evidence="1" id="KW-0732">Signal</keyword>
<evidence type="ECO:0000259" key="2">
    <source>
        <dbReference type="Pfam" id="PF03544"/>
    </source>
</evidence>
<accession>A0A328AI87</accession>
<dbReference type="AlphaFoldDB" id="A0A328AI87"/>
<reference evidence="4" key="1">
    <citation type="submission" date="2018-05" db="EMBL/GenBank/DDBJ databases">
        <authorList>
            <person name="Li X."/>
        </authorList>
    </citation>
    <scope>NUCLEOTIDE SEQUENCE [LARGE SCALE GENOMIC DNA]</scope>
    <source>
        <strain evidence="4">LX32</strain>
    </source>
</reference>
<dbReference type="EMBL" id="QFYQ01000001">
    <property type="protein sequence ID" value="RAK54480.1"/>
    <property type="molecule type" value="Genomic_DNA"/>
</dbReference>
<dbReference type="OrthoDB" id="7201913at2"/>
<feature type="domain" description="TonB C-terminal" evidence="2">
    <location>
        <begin position="40"/>
        <end position="113"/>
    </location>
</feature>
<evidence type="ECO:0000313" key="3">
    <source>
        <dbReference type="EMBL" id="RAK54480.1"/>
    </source>
</evidence>
<proteinExistence type="predicted"/>
<dbReference type="GO" id="GO:0055085">
    <property type="term" value="P:transmembrane transport"/>
    <property type="evidence" value="ECO:0007669"/>
    <property type="project" value="InterPro"/>
</dbReference>
<keyword evidence="4" id="KW-1185">Reference proteome</keyword>
<feature type="signal peptide" evidence="1">
    <location>
        <begin position="1"/>
        <end position="20"/>
    </location>
</feature>
<dbReference type="Gene3D" id="3.30.1150.10">
    <property type="match status" value="1"/>
</dbReference>
<organism evidence="3 4">
    <name type="scientific">Phenylobacterium soli</name>
    <dbReference type="NCBI Taxonomy" id="2170551"/>
    <lineage>
        <taxon>Bacteria</taxon>
        <taxon>Pseudomonadati</taxon>
        <taxon>Pseudomonadota</taxon>
        <taxon>Alphaproteobacteria</taxon>
        <taxon>Caulobacterales</taxon>
        <taxon>Caulobacteraceae</taxon>
        <taxon>Phenylobacterium</taxon>
    </lineage>
</organism>
<evidence type="ECO:0000256" key="1">
    <source>
        <dbReference type="SAM" id="SignalP"/>
    </source>
</evidence>
<gene>
    <name evidence="3" type="ORF">DJ017_08070</name>
</gene>
<comment type="caution">
    <text evidence="3">The sequence shown here is derived from an EMBL/GenBank/DDBJ whole genome shotgun (WGS) entry which is preliminary data.</text>
</comment>
<protein>
    <recommendedName>
        <fullName evidence="2">TonB C-terminal domain-containing protein</fullName>
    </recommendedName>
</protein>
<sequence>MRVRPFVVLAGMILAATAGAAAAQGVTAWSDAPTYAEAAVVYPAKAKAAGVAGGAKLTCTVSYSRALRNCEILNESPAGYRLGQAARDLATRLKVARGAGVASNAEVEVDIAFPAQLAGHAPYVAPDPVWMATPSAADFQATFPKAENGVNQVKVVLLCDVADGGALSGCGVESETPAGQGYGAGALALAPKIRVGLLSASGVPLVGAKVRVPVRYELTPVKP</sequence>